<dbReference type="CDD" id="cd17574">
    <property type="entry name" value="REC_OmpR"/>
    <property type="match status" value="1"/>
</dbReference>
<dbReference type="EMBL" id="CP001034">
    <property type="protein sequence ID" value="ACB83850.1"/>
    <property type="molecule type" value="Genomic_DNA"/>
</dbReference>
<keyword evidence="2 8" id="KW-0597">Phosphoprotein</keyword>
<evidence type="ECO:0000256" key="8">
    <source>
        <dbReference type="PROSITE-ProRule" id="PRU00169"/>
    </source>
</evidence>
<comment type="function">
    <text evidence="7">May play the central regulatory role in sporulation. It may be an element of the effector pathway responsible for the activation of sporulation genes in response to nutritional stress. Spo0A may act in concert with spo0H (a sigma factor) to control the expression of some genes that are critical to the sporulation process.</text>
</comment>
<evidence type="ECO:0000256" key="6">
    <source>
        <dbReference type="ARBA" id="ARBA00023163"/>
    </source>
</evidence>
<dbReference type="AlphaFoldDB" id="B2A4S8"/>
<organism evidence="10 11">
    <name type="scientific">Natranaerobius thermophilus (strain ATCC BAA-1301 / DSM 18059 / JW/NM-WN-LF)</name>
    <dbReference type="NCBI Taxonomy" id="457570"/>
    <lineage>
        <taxon>Bacteria</taxon>
        <taxon>Bacillati</taxon>
        <taxon>Bacillota</taxon>
        <taxon>Clostridia</taxon>
        <taxon>Natranaerobiales</taxon>
        <taxon>Natranaerobiaceae</taxon>
        <taxon>Natranaerobius</taxon>
    </lineage>
</organism>
<dbReference type="STRING" id="457570.Nther_0251"/>
<dbReference type="HOGENOM" id="CLU_000445_69_17_9"/>
<accession>B2A4S8</accession>
<protein>
    <recommendedName>
        <fullName evidence="1">Stage 0 sporulation protein A homolog</fullName>
    </recommendedName>
</protein>
<evidence type="ECO:0000259" key="9">
    <source>
        <dbReference type="PROSITE" id="PS50110"/>
    </source>
</evidence>
<evidence type="ECO:0000256" key="7">
    <source>
        <dbReference type="ARBA" id="ARBA00024867"/>
    </source>
</evidence>
<evidence type="ECO:0000256" key="5">
    <source>
        <dbReference type="ARBA" id="ARBA00023125"/>
    </source>
</evidence>
<evidence type="ECO:0000256" key="1">
    <source>
        <dbReference type="ARBA" id="ARBA00018672"/>
    </source>
</evidence>
<dbReference type="KEGG" id="nth:Nther_0251"/>
<dbReference type="RefSeq" id="WP_012446738.1">
    <property type="nucleotide sequence ID" value="NC_010718.1"/>
</dbReference>
<dbReference type="Gene3D" id="3.40.50.2300">
    <property type="match status" value="1"/>
</dbReference>
<dbReference type="Proteomes" id="UP000001683">
    <property type="component" value="Chromosome"/>
</dbReference>
<evidence type="ECO:0000313" key="10">
    <source>
        <dbReference type="EMBL" id="ACB83850.1"/>
    </source>
</evidence>
<feature type="domain" description="Response regulatory" evidence="9">
    <location>
        <begin position="3"/>
        <end position="119"/>
    </location>
</feature>
<sequence>MPKILVIEDEKNIVIPLKLYLQKQGFEVLVATNGVDGVSLAQEEKPDVILLDIILPKMNGYLVCEALKENEETKHIPIIFITAKSNETEIEKALAMGGDDYLIKPFTHTKLYEVIKKYLKEENSHE</sequence>
<dbReference type="Pfam" id="PF00072">
    <property type="entry name" value="Response_reg"/>
    <property type="match status" value="1"/>
</dbReference>
<dbReference type="InterPro" id="IPR050595">
    <property type="entry name" value="Bact_response_regulator"/>
</dbReference>
<evidence type="ECO:0000256" key="2">
    <source>
        <dbReference type="ARBA" id="ARBA00022553"/>
    </source>
</evidence>
<reference evidence="10 11" key="1">
    <citation type="submission" date="2008-04" db="EMBL/GenBank/DDBJ databases">
        <title>Complete sequence of chromosome of Natranaerobius thermophilus JW/NM-WN-LF.</title>
        <authorList>
            <consortium name="US DOE Joint Genome Institute"/>
            <person name="Copeland A."/>
            <person name="Lucas S."/>
            <person name="Lapidus A."/>
            <person name="Glavina del Rio T."/>
            <person name="Dalin E."/>
            <person name="Tice H."/>
            <person name="Bruce D."/>
            <person name="Goodwin L."/>
            <person name="Pitluck S."/>
            <person name="Chertkov O."/>
            <person name="Brettin T."/>
            <person name="Detter J.C."/>
            <person name="Han C."/>
            <person name="Kuske C.R."/>
            <person name="Schmutz J."/>
            <person name="Larimer F."/>
            <person name="Land M."/>
            <person name="Hauser L."/>
            <person name="Kyrpides N."/>
            <person name="Lykidis A."/>
            <person name="Mesbah N.M."/>
            <person name="Wiegel J."/>
        </authorList>
    </citation>
    <scope>NUCLEOTIDE SEQUENCE [LARGE SCALE GENOMIC DNA]</scope>
    <source>
        <strain evidence="11">ATCC BAA-1301 / DSM 18059 / JW/NM-WN-LF</strain>
    </source>
</reference>
<keyword evidence="4" id="KW-0805">Transcription regulation</keyword>
<evidence type="ECO:0000256" key="4">
    <source>
        <dbReference type="ARBA" id="ARBA00023015"/>
    </source>
</evidence>
<keyword evidence="6" id="KW-0804">Transcription</keyword>
<keyword evidence="3" id="KW-0902">Two-component regulatory system</keyword>
<evidence type="ECO:0000313" key="11">
    <source>
        <dbReference type="Proteomes" id="UP000001683"/>
    </source>
</evidence>
<dbReference type="SMART" id="SM00448">
    <property type="entry name" value="REC"/>
    <property type="match status" value="1"/>
</dbReference>
<dbReference type="InterPro" id="IPR001789">
    <property type="entry name" value="Sig_transdc_resp-reg_receiver"/>
</dbReference>
<dbReference type="PANTHER" id="PTHR44591">
    <property type="entry name" value="STRESS RESPONSE REGULATOR PROTEIN 1"/>
    <property type="match status" value="1"/>
</dbReference>
<dbReference type="PROSITE" id="PS50110">
    <property type="entry name" value="RESPONSE_REGULATORY"/>
    <property type="match status" value="1"/>
</dbReference>
<dbReference type="SUPFAM" id="SSF52172">
    <property type="entry name" value="CheY-like"/>
    <property type="match status" value="1"/>
</dbReference>
<dbReference type="InParanoid" id="B2A4S8"/>
<dbReference type="PANTHER" id="PTHR44591:SF3">
    <property type="entry name" value="RESPONSE REGULATORY DOMAIN-CONTAINING PROTEIN"/>
    <property type="match status" value="1"/>
</dbReference>
<dbReference type="FunFam" id="3.40.50.2300:FF:000001">
    <property type="entry name" value="DNA-binding response regulator PhoB"/>
    <property type="match status" value="1"/>
</dbReference>
<dbReference type="OrthoDB" id="9808843at2"/>
<dbReference type="eggNOG" id="COG0745">
    <property type="taxonomic scope" value="Bacteria"/>
</dbReference>
<keyword evidence="5" id="KW-0238">DNA-binding</keyword>
<reference evidence="10 11" key="2">
    <citation type="journal article" date="2011" name="J. Bacteriol.">
        <title>Complete genome sequence of the anaerobic, halophilic alkalithermophile Natranaerobius thermophilus JW/NM-WN-LF.</title>
        <authorList>
            <person name="Zhao B."/>
            <person name="Mesbah N.M."/>
            <person name="Dalin E."/>
            <person name="Goodwin L."/>
            <person name="Nolan M."/>
            <person name="Pitluck S."/>
            <person name="Chertkov O."/>
            <person name="Brettin T.S."/>
            <person name="Han J."/>
            <person name="Larimer F.W."/>
            <person name="Land M.L."/>
            <person name="Hauser L."/>
            <person name="Kyrpides N."/>
            <person name="Wiegel J."/>
        </authorList>
    </citation>
    <scope>NUCLEOTIDE SEQUENCE [LARGE SCALE GENOMIC DNA]</scope>
    <source>
        <strain evidence="11">ATCC BAA-1301 / DSM 18059 / JW/NM-WN-LF</strain>
    </source>
</reference>
<proteinExistence type="predicted"/>
<evidence type="ECO:0000256" key="3">
    <source>
        <dbReference type="ARBA" id="ARBA00023012"/>
    </source>
</evidence>
<keyword evidence="11" id="KW-1185">Reference proteome</keyword>
<dbReference type="GO" id="GO:0000160">
    <property type="term" value="P:phosphorelay signal transduction system"/>
    <property type="evidence" value="ECO:0007669"/>
    <property type="project" value="UniProtKB-KW"/>
</dbReference>
<name>B2A4S8_NATTJ</name>
<dbReference type="GO" id="GO:0003677">
    <property type="term" value="F:DNA binding"/>
    <property type="evidence" value="ECO:0007669"/>
    <property type="project" value="UniProtKB-KW"/>
</dbReference>
<feature type="modified residue" description="4-aspartylphosphate" evidence="8">
    <location>
        <position position="52"/>
    </location>
</feature>
<gene>
    <name evidence="10" type="ordered locus">Nther_0251</name>
</gene>
<dbReference type="InterPro" id="IPR011006">
    <property type="entry name" value="CheY-like_superfamily"/>
</dbReference>